<evidence type="ECO:0000256" key="1">
    <source>
        <dbReference type="ARBA" id="ARBA00001966"/>
    </source>
</evidence>
<accession>A0AAJ6YNP1</accession>
<proteinExistence type="predicted"/>
<keyword evidence="7" id="KW-0411">Iron-sulfur</keyword>
<dbReference type="InterPro" id="IPR007238">
    <property type="entry name" value="DNA_primase_lsu_euk/arc"/>
</dbReference>
<dbReference type="PANTHER" id="PTHR10537:SF4">
    <property type="entry name" value="DNA PRIMASE LARGE SUBUNIT"/>
    <property type="match status" value="1"/>
</dbReference>
<evidence type="ECO:0000256" key="4">
    <source>
        <dbReference type="ARBA" id="ARBA00022705"/>
    </source>
</evidence>
<comment type="cofactor">
    <cofactor evidence="1">
        <name>[4Fe-4S] cluster</name>
        <dbReference type="ChEBI" id="CHEBI:49883"/>
    </cofactor>
</comment>
<keyword evidence="6" id="KW-0408">Iron</keyword>
<evidence type="ECO:0000256" key="6">
    <source>
        <dbReference type="ARBA" id="ARBA00023004"/>
    </source>
</evidence>
<gene>
    <name evidence="10" type="primary">LOC105365043</name>
</gene>
<evidence type="ECO:0000259" key="8">
    <source>
        <dbReference type="Pfam" id="PF04104"/>
    </source>
</evidence>
<dbReference type="GO" id="GO:0006270">
    <property type="term" value="P:DNA replication initiation"/>
    <property type="evidence" value="ECO:0007669"/>
    <property type="project" value="TreeGrafter"/>
</dbReference>
<reference evidence="10" key="1">
    <citation type="submission" date="2025-08" db="UniProtKB">
        <authorList>
            <consortium name="RefSeq"/>
        </authorList>
    </citation>
    <scope>IDENTIFICATION</scope>
</reference>
<dbReference type="GeneID" id="105365043"/>
<organism evidence="9 10">
    <name type="scientific">Ceratosolen solmsi marchali</name>
    <dbReference type="NCBI Taxonomy" id="326594"/>
    <lineage>
        <taxon>Eukaryota</taxon>
        <taxon>Metazoa</taxon>
        <taxon>Ecdysozoa</taxon>
        <taxon>Arthropoda</taxon>
        <taxon>Hexapoda</taxon>
        <taxon>Insecta</taxon>
        <taxon>Pterygota</taxon>
        <taxon>Neoptera</taxon>
        <taxon>Endopterygota</taxon>
        <taxon>Hymenoptera</taxon>
        <taxon>Apocrita</taxon>
        <taxon>Proctotrupomorpha</taxon>
        <taxon>Chalcidoidea</taxon>
        <taxon>Agaonidae</taxon>
        <taxon>Agaoninae</taxon>
        <taxon>Ceratosolen</taxon>
    </lineage>
</organism>
<protein>
    <submittedName>
        <fullName evidence="10">DNA primase large subunit-like</fullName>
    </submittedName>
</protein>
<dbReference type="GO" id="GO:0051539">
    <property type="term" value="F:4 iron, 4 sulfur cluster binding"/>
    <property type="evidence" value="ECO:0007669"/>
    <property type="project" value="UniProtKB-KW"/>
</dbReference>
<dbReference type="Pfam" id="PF26466">
    <property type="entry name" value="DNA_primase_lrg_N"/>
    <property type="match status" value="1"/>
</dbReference>
<evidence type="ECO:0000256" key="5">
    <source>
        <dbReference type="ARBA" id="ARBA00022723"/>
    </source>
</evidence>
<dbReference type="Proteomes" id="UP000695007">
    <property type="component" value="Unplaced"/>
</dbReference>
<name>A0AAJ6YNP1_9HYME</name>
<dbReference type="GO" id="GO:0005658">
    <property type="term" value="C:alpha DNA polymerase:primase complex"/>
    <property type="evidence" value="ECO:0007669"/>
    <property type="project" value="TreeGrafter"/>
</dbReference>
<keyword evidence="3" id="KW-0639">Primosome</keyword>
<evidence type="ECO:0000256" key="7">
    <source>
        <dbReference type="ARBA" id="ARBA00023014"/>
    </source>
</evidence>
<keyword evidence="9" id="KW-1185">Reference proteome</keyword>
<sequence>MFYIQPPKGLITLHVFEEIVFSRLEYLSVLNDNKNDAFKGKFEYLLQGSPYDYVGHFTLRLLALKSNELLSYWISKEKLLLKYRLSLIQPRQLYRLFKTIIKHINRRDNDIVNPVINTLMNVSSFYLQSEVFKHISSKNHPRHCNKYQQNIDFELIPDLVETKVVNLYRGIATVYCSEWREMLQSLFQTFILFEMKSQNILIKHFLTDPRLNILHQKLQYYIFNKGYHCETITASNIDNVSVHFPPCMMHLHLQLRHKHRLSHYARFYYTLFLKECGMSLEEAFIYWKYEYSKPHNCDSLCTHDWQTNNKKFIYSIRHMYGLEGGKKDYKCLDCNSMAEESLGSTYEGGCPFKNFDTDYLKSLLCKTITNDNFDKFIMNTSMQNPQTKCASFFKLRKATFVDNEITINKPVQYYMKMIC</sequence>
<evidence type="ECO:0000313" key="10">
    <source>
        <dbReference type="RefSeq" id="XP_011501408.1"/>
    </source>
</evidence>
<feature type="domain" description="DNA primase large subunit C-terminal" evidence="8">
    <location>
        <begin position="242"/>
        <end position="414"/>
    </location>
</feature>
<evidence type="ECO:0000313" key="9">
    <source>
        <dbReference type="Proteomes" id="UP000695007"/>
    </source>
</evidence>
<dbReference type="AlphaFoldDB" id="A0AAJ6YNP1"/>
<dbReference type="PANTHER" id="PTHR10537">
    <property type="entry name" value="DNA PRIMASE LARGE SUBUNIT"/>
    <property type="match status" value="1"/>
</dbReference>
<keyword evidence="2" id="KW-0004">4Fe-4S</keyword>
<dbReference type="Pfam" id="PF04104">
    <property type="entry name" value="DNA_primase_lrg"/>
    <property type="match status" value="1"/>
</dbReference>
<keyword evidence="4" id="KW-0235">DNA replication</keyword>
<dbReference type="InterPro" id="IPR058560">
    <property type="entry name" value="DNA_primase_C"/>
</dbReference>
<evidence type="ECO:0000256" key="2">
    <source>
        <dbReference type="ARBA" id="ARBA00022485"/>
    </source>
</evidence>
<evidence type="ECO:0000256" key="3">
    <source>
        <dbReference type="ARBA" id="ARBA00022515"/>
    </source>
</evidence>
<dbReference type="KEGG" id="csol:105365043"/>
<dbReference type="GO" id="GO:0046872">
    <property type="term" value="F:metal ion binding"/>
    <property type="evidence" value="ECO:0007669"/>
    <property type="project" value="UniProtKB-KW"/>
</dbReference>
<dbReference type="RefSeq" id="XP_011501408.1">
    <property type="nucleotide sequence ID" value="XM_011503106.1"/>
</dbReference>
<dbReference type="GO" id="GO:0006269">
    <property type="term" value="P:DNA replication, synthesis of primer"/>
    <property type="evidence" value="ECO:0007669"/>
    <property type="project" value="UniProtKB-KW"/>
</dbReference>
<dbReference type="Gene3D" id="1.20.930.80">
    <property type="match status" value="1"/>
</dbReference>
<keyword evidence="5" id="KW-0479">Metal-binding</keyword>